<dbReference type="InterPro" id="IPR007848">
    <property type="entry name" value="Small_mtfrase_dom"/>
</dbReference>
<evidence type="ECO:0000256" key="1">
    <source>
        <dbReference type="ARBA" id="ARBA00022490"/>
    </source>
</evidence>
<dbReference type="EMBL" id="VRZA01000002">
    <property type="protein sequence ID" value="TXS95814.1"/>
    <property type="molecule type" value="Genomic_DNA"/>
</dbReference>
<evidence type="ECO:0000313" key="9">
    <source>
        <dbReference type="Proteomes" id="UP000321039"/>
    </source>
</evidence>
<evidence type="ECO:0000256" key="2">
    <source>
        <dbReference type="ARBA" id="ARBA00022552"/>
    </source>
</evidence>
<dbReference type="AlphaFoldDB" id="A0A5C9A721"/>
<comment type="caution">
    <text evidence="8">The sequence shown here is derived from an EMBL/GenBank/DDBJ whole genome shotgun (WGS) entry which is preliminary data.</text>
</comment>
<dbReference type="Pfam" id="PF05175">
    <property type="entry name" value="MTS"/>
    <property type="match status" value="1"/>
</dbReference>
<sequence length="382" mass="41543">MSAADTRFSTPFGEPELRRYPARPKETLQAWCSADSLLLEAVAERYGESPPDGVLVVNDDHGALALSLAASAVWTDSAMSRLALEENCQHNGRPLPTLYWSTDDAPVANLVVMRVPKQLAFFEFQLARLAACMPAGTPVLVAGMDKHLSPHTAGLMERYLGPTERHRGQRKARLFTATASGAGSASVQAPDPWSSYFCQPLGGELRALPNVFSRDRLDGGSALLLETLSSLEHVQRVTDLACGNGVLGLAALSSGLADRVLFCDESAMAVASTRDNLRRLLPHRVEDAEFHHGDGLRDYFGEQADLVLCNPPFHLQHTVDDYAGRRLLAHAARHLGSAGQLCLVANRHLRYKPALLRSFAAVKILGSDQRFTVWLASSPRTS</sequence>
<dbReference type="PIRSF" id="PIRSF037565">
    <property type="entry name" value="RRNA_m2G_Mtase_RsmD_prd"/>
    <property type="match status" value="1"/>
</dbReference>
<dbReference type="GO" id="GO:0003676">
    <property type="term" value="F:nucleic acid binding"/>
    <property type="evidence" value="ECO:0007669"/>
    <property type="project" value="InterPro"/>
</dbReference>
<keyword evidence="5" id="KW-0949">S-adenosyl-L-methionine</keyword>
<organism evidence="8 9">
    <name type="scientific">Parahaliea maris</name>
    <dbReference type="NCBI Taxonomy" id="2716870"/>
    <lineage>
        <taxon>Bacteria</taxon>
        <taxon>Pseudomonadati</taxon>
        <taxon>Pseudomonadota</taxon>
        <taxon>Gammaproteobacteria</taxon>
        <taxon>Cellvibrionales</taxon>
        <taxon>Halieaceae</taxon>
        <taxon>Parahaliea</taxon>
    </lineage>
</organism>
<dbReference type="InterPro" id="IPR058679">
    <property type="entry name" value="RlmG_N"/>
</dbReference>
<dbReference type="RefSeq" id="WP_148067862.1">
    <property type="nucleotide sequence ID" value="NZ_VRZA01000002.1"/>
</dbReference>
<dbReference type="Gene3D" id="3.40.50.150">
    <property type="entry name" value="Vaccinia Virus protein VP39"/>
    <property type="match status" value="2"/>
</dbReference>
<gene>
    <name evidence="8" type="ORF">FV139_08080</name>
</gene>
<dbReference type="InterPro" id="IPR017237">
    <property type="entry name" value="RLMG"/>
</dbReference>
<dbReference type="GO" id="GO:0005737">
    <property type="term" value="C:cytoplasm"/>
    <property type="evidence" value="ECO:0007669"/>
    <property type="project" value="InterPro"/>
</dbReference>
<protein>
    <submittedName>
        <fullName evidence="8">Class I SAM-dependent methyltransferase</fullName>
    </submittedName>
</protein>
<dbReference type="PANTHER" id="PTHR47816">
    <property type="entry name" value="RIBOSOMAL RNA SMALL SUBUNIT METHYLTRANSFERASE C"/>
    <property type="match status" value="1"/>
</dbReference>
<keyword evidence="9" id="KW-1185">Reference proteome</keyword>
<feature type="domain" description="RlmG N-terminal" evidence="7">
    <location>
        <begin position="6"/>
        <end position="179"/>
    </location>
</feature>
<evidence type="ECO:0000256" key="3">
    <source>
        <dbReference type="ARBA" id="ARBA00022603"/>
    </source>
</evidence>
<evidence type="ECO:0000256" key="5">
    <source>
        <dbReference type="ARBA" id="ARBA00022691"/>
    </source>
</evidence>
<dbReference type="PROSITE" id="PS00092">
    <property type="entry name" value="N6_MTASE"/>
    <property type="match status" value="1"/>
</dbReference>
<dbReference type="Proteomes" id="UP000321039">
    <property type="component" value="Unassembled WGS sequence"/>
</dbReference>
<proteinExistence type="predicted"/>
<dbReference type="Pfam" id="PF26049">
    <property type="entry name" value="RLMG_N"/>
    <property type="match status" value="1"/>
</dbReference>
<keyword evidence="3 8" id="KW-0489">Methyltransferase</keyword>
<keyword evidence="2" id="KW-0698">rRNA processing</keyword>
<dbReference type="GO" id="GO:0008990">
    <property type="term" value="F:rRNA (guanine-N2-)-methyltransferase activity"/>
    <property type="evidence" value="ECO:0007669"/>
    <property type="project" value="InterPro"/>
</dbReference>
<evidence type="ECO:0000313" key="8">
    <source>
        <dbReference type="EMBL" id="TXS95814.1"/>
    </source>
</evidence>
<feature type="domain" description="Methyltransferase small" evidence="6">
    <location>
        <begin position="204"/>
        <end position="373"/>
    </location>
</feature>
<dbReference type="CDD" id="cd02440">
    <property type="entry name" value="AdoMet_MTases"/>
    <property type="match status" value="1"/>
</dbReference>
<evidence type="ECO:0000259" key="7">
    <source>
        <dbReference type="Pfam" id="PF26049"/>
    </source>
</evidence>
<dbReference type="InterPro" id="IPR002052">
    <property type="entry name" value="DNA_methylase_N6_adenine_CS"/>
</dbReference>
<keyword evidence="4 8" id="KW-0808">Transferase</keyword>
<dbReference type="InterPro" id="IPR029063">
    <property type="entry name" value="SAM-dependent_MTases_sf"/>
</dbReference>
<evidence type="ECO:0000256" key="4">
    <source>
        <dbReference type="ARBA" id="ARBA00022679"/>
    </source>
</evidence>
<dbReference type="InterPro" id="IPR046977">
    <property type="entry name" value="RsmC/RlmG"/>
</dbReference>
<dbReference type="SUPFAM" id="SSF53335">
    <property type="entry name" value="S-adenosyl-L-methionine-dependent methyltransferases"/>
    <property type="match status" value="1"/>
</dbReference>
<dbReference type="PANTHER" id="PTHR47816:SF5">
    <property type="entry name" value="RIBOSOMAL RNA LARGE SUBUNIT METHYLTRANSFERASE G"/>
    <property type="match status" value="1"/>
</dbReference>
<evidence type="ECO:0000259" key="6">
    <source>
        <dbReference type="Pfam" id="PF05175"/>
    </source>
</evidence>
<name>A0A5C9A721_9GAMM</name>
<reference evidence="8 9" key="1">
    <citation type="submission" date="2019-08" db="EMBL/GenBank/DDBJ databases">
        <title>Parahaliea maris sp. nov., isolated from the surface seawater.</title>
        <authorList>
            <person name="Liu Y."/>
        </authorList>
    </citation>
    <scope>NUCLEOTIDE SEQUENCE [LARGE SCALE GENOMIC DNA]</scope>
    <source>
        <strain evidence="8 9">HSLHS9</strain>
    </source>
</reference>
<keyword evidence="1" id="KW-0963">Cytoplasm</keyword>
<accession>A0A5C9A721</accession>